<evidence type="ECO:0000313" key="2">
    <source>
        <dbReference type="EMBL" id="VEB45800.1"/>
    </source>
</evidence>
<gene>
    <name evidence="2" type="ORF">NCTC9695_06332</name>
</gene>
<feature type="region of interest" description="Disordered" evidence="1">
    <location>
        <begin position="84"/>
        <end position="108"/>
    </location>
</feature>
<dbReference type="EMBL" id="LR134182">
    <property type="protein sequence ID" value="VEB45800.1"/>
    <property type="molecule type" value="Genomic_DNA"/>
</dbReference>
<proteinExistence type="predicted"/>
<dbReference type="Proteomes" id="UP000275777">
    <property type="component" value="Chromosome"/>
</dbReference>
<feature type="region of interest" description="Disordered" evidence="1">
    <location>
        <begin position="191"/>
        <end position="235"/>
    </location>
</feature>
<evidence type="ECO:0000256" key="1">
    <source>
        <dbReference type="SAM" id="MobiDB-lite"/>
    </source>
</evidence>
<organism evidence="2 3">
    <name type="scientific">Chromobacterium violaceum</name>
    <dbReference type="NCBI Taxonomy" id="536"/>
    <lineage>
        <taxon>Bacteria</taxon>
        <taxon>Pseudomonadati</taxon>
        <taxon>Pseudomonadota</taxon>
        <taxon>Betaproteobacteria</taxon>
        <taxon>Neisseriales</taxon>
        <taxon>Chromobacteriaceae</taxon>
        <taxon>Chromobacterium</taxon>
    </lineage>
</organism>
<protein>
    <submittedName>
        <fullName evidence="2">Pimelyl-[acyl-carrier protein] methyl ester esterase</fullName>
    </submittedName>
</protein>
<dbReference type="AlphaFoldDB" id="A0A3S4LMF0"/>
<evidence type="ECO:0000313" key="3">
    <source>
        <dbReference type="Proteomes" id="UP000275777"/>
    </source>
</evidence>
<name>A0A3S4LMF0_CHRVL</name>
<accession>A0A3S4LMF0</accession>
<reference evidence="2 3" key="1">
    <citation type="submission" date="2018-12" db="EMBL/GenBank/DDBJ databases">
        <authorList>
            <consortium name="Pathogen Informatics"/>
        </authorList>
    </citation>
    <scope>NUCLEOTIDE SEQUENCE [LARGE SCALE GENOMIC DNA]</scope>
    <source>
        <strain evidence="2 3">NCTC9695</strain>
    </source>
</reference>
<feature type="compositionally biased region" description="Low complexity" evidence="1">
    <location>
        <begin position="191"/>
        <end position="212"/>
    </location>
</feature>
<sequence>MNLFVETLGQGRTWSCCTAGAAWRRVRPRGRATGDAFLRPPGGSAGPRRVAGAAALRRRRGGRSARRPFPLARPGGGLVAWWPDRPALGRPPSGQGEEPGAGGHQPRFVRDETWPHAQARASIEAVAQSLDGAFEQTLERFLALQMMGAPSARDTLKALRGELFSHGRPQGLLPALGCCWRPTRARWPAASSARPRCSTARATPSPRSAPAAGWPSRCPTPSFTNSRKRRTPPSCRMNRISCARLPSIWKPRHE</sequence>